<dbReference type="GO" id="GO:0044550">
    <property type="term" value="P:secondary metabolite biosynthetic process"/>
    <property type="evidence" value="ECO:0007669"/>
    <property type="project" value="TreeGrafter"/>
</dbReference>
<dbReference type="KEGG" id="mgl:MGL_1350"/>
<dbReference type="InParanoid" id="A8PX74"/>
<evidence type="ECO:0000313" key="3">
    <source>
        <dbReference type="Proteomes" id="UP000008837"/>
    </source>
</evidence>
<sequence length="326" mass="36859">MLHKLRREAAPEIHVPVPRVRKVPDPVTDTSFSQRASHVPPDAYAHAPSADGLPQLMWPLEDQDQIRVCDPEDPELASTLRVVYAPGHAADHAMLWLEEDRILLTGDNVLGRGSTVFEDLIQYMYSLQRGLSLLDASKATPLGVTGTPMSGMSQENVLFPGHGPVIPKGKEALRRYLRHRVEREEQLIALFLCQPGDKGQVTNATAYPLRFINQACATVRTRQYTWTLRQFVSTLYENYSLRAYPAIARVLLLHLQKLSMRVSDLDKPPYALTEPINSTPRAMHAPLVQCMVRPSYQYTARPCPDLPRNDQEWREALDLPWQLVAL</sequence>
<protein>
    <recommendedName>
        <fullName evidence="4">Metallo-beta-lactamase domain-containing protein</fullName>
    </recommendedName>
</protein>
<name>A8PX74_MALGO</name>
<dbReference type="GeneID" id="5855474"/>
<dbReference type="PANTHER" id="PTHR23131:SF0">
    <property type="entry name" value="ENDORIBONUCLEASE LACTB2"/>
    <property type="match status" value="1"/>
</dbReference>
<dbReference type="OrthoDB" id="17458at2759"/>
<dbReference type="Proteomes" id="UP000008837">
    <property type="component" value="Unassembled WGS sequence"/>
</dbReference>
<dbReference type="PANTHER" id="PTHR23131">
    <property type="entry name" value="ENDORIBONUCLEASE LACTB2"/>
    <property type="match status" value="1"/>
</dbReference>
<evidence type="ECO:0008006" key="4">
    <source>
        <dbReference type="Google" id="ProtNLM"/>
    </source>
</evidence>
<gene>
    <name evidence="2" type="ORF">MGL_1350</name>
</gene>
<organism evidence="2 3">
    <name type="scientific">Malassezia globosa (strain ATCC MYA-4612 / CBS 7966)</name>
    <name type="common">Dandruff-associated fungus</name>
    <dbReference type="NCBI Taxonomy" id="425265"/>
    <lineage>
        <taxon>Eukaryota</taxon>
        <taxon>Fungi</taxon>
        <taxon>Dikarya</taxon>
        <taxon>Basidiomycota</taxon>
        <taxon>Ustilaginomycotina</taxon>
        <taxon>Malasseziomycetes</taxon>
        <taxon>Malasseziales</taxon>
        <taxon>Malasseziaceae</taxon>
        <taxon>Malassezia</taxon>
    </lineage>
</organism>
<keyword evidence="3" id="KW-1185">Reference proteome</keyword>
<dbReference type="EMBL" id="AAYY01000004">
    <property type="protein sequence ID" value="EDP43953.1"/>
    <property type="molecule type" value="Genomic_DNA"/>
</dbReference>
<dbReference type="Gene3D" id="1.10.10.10">
    <property type="entry name" value="Winged helix-like DNA-binding domain superfamily/Winged helix DNA-binding domain"/>
    <property type="match status" value="1"/>
</dbReference>
<dbReference type="SUPFAM" id="SSF56281">
    <property type="entry name" value="Metallo-hydrolase/oxidoreductase"/>
    <property type="match status" value="1"/>
</dbReference>
<proteinExistence type="predicted"/>
<evidence type="ECO:0000313" key="2">
    <source>
        <dbReference type="EMBL" id="EDP43953.1"/>
    </source>
</evidence>
<dbReference type="InterPro" id="IPR050662">
    <property type="entry name" value="Sec-metab_biosynth-thioest"/>
</dbReference>
<dbReference type="AlphaFoldDB" id="A8PX74"/>
<accession>A8PX74</accession>
<dbReference type="Gene3D" id="3.60.15.10">
    <property type="entry name" value="Ribonuclease Z/Hydroxyacylglutathione hydrolase-like"/>
    <property type="match status" value="1"/>
</dbReference>
<dbReference type="VEuPathDB" id="FungiDB:MGL_1350"/>
<dbReference type="STRING" id="425265.A8PX74"/>
<comment type="caution">
    <text evidence="2">The sequence shown here is derived from an EMBL/GenBank/DDBJ whole genome shotgun (WGS) entry which is preliminary data.</text>
</comment>
<dbReference type="InterPro" id="IPR036388">
    <property type="entry name" value="WH-like_DNA-bd_sf"/>
</dbReference>
<dbReference type="InterPro" id="IPR036866">
    <property type="entry name" value="RibonucZ/Hydroxyglut_hydro"/>
</dbReference>
<reference evidence="2 3" key="1">
    <citation type="journal article" date="2007" name="Proc. Natl. Acad. Sci. U.S.A.">
        <title>Dandruff-associated Malassezia genomes reveal convergent and divergent virulence traits shared with plant and human fungal pathogens.</title>
        <authorList>
            <person name="Xu J."/>
            <person name="Saunders C.W."/>
            <person name="Hu P."/>
            <person name="Grant R.A."/>
            <person name="Boekhout T."/>
            <person name="Kuramae E.E."/>
            <person name="Kronstad J.W."/>
            <person name="Deangelis Y.M."/>
            <person name="Reeder N.L."/>
            <person name="Johnstone K.R."/>
            <person name="Leland M."/>
            <person name="Fieno A.M."/>
            <person name="Begley W.M."/>
            <person name="Sun Y."/>
            <person name="Lacey M.P."/>
            <person name="Chaudhary T."/>
            <person name="Keough T."/>
            <person name="Chu L."/>
            <person name="Sears R."/>
            <person name="Yuan B."/>
            <person name="Dawson T.L.Jr."/>
        </authorList>
    </citation>
    <scope>NUCLEOTIDE SEQUENCE [LARGE SCALE GENOMIC DNA]</scope>
    <source>
        <strain evidence="3">ATCC MYA-4612 / CBS 7966</strain>
    </source>
</reference>
<evidence type="ECO:0000256" key="1">
    <source>
        <dbReference type="SAM" id="MobiDB-lite"/>
    </source>
</evidence>
<dbReference type="RefSeq" id="XP_001731167.1">
    <property type="nucleotide sequence ID" value="XM_001731115.1"/>
</dbReference>
<feature type="region of interest" description="Disordered" evidence="1">
    <location>
        <begin position="22"/>
        <end position="42"/>
    </location>
</feature>